<dbReference type="Proteomes" id="UP001164746">
    <property type="component" value="Chromosome 4"/>
</dbReference>
<evidence type="ECO:0000259" key="6">
    <source>
        <dbReference type="PROSITE" id="PS51154"/>
    </source>
</evidence>
<sequence length="1262" mass="141783">MRSQRAYVSLNEGCLSRIRQLIPISTFTPFRVARHIGASTPRISSVASFIGSRDAYVSALGYLNDGLLRLLNEKRNNLKTVDGMTDDGDYMDMDFARRKLAAVEDENPPKVVTKMEENEEPCPEKDKKCLLVNCIDVCTTKADIAEYLHDHCAIARETIKSIQFGTKEEAAVIQFDSPRPDIGTIRKRLSKRPFRGKLLRFDEVDTCRSIIVQNGDPGLSEDAIVSYFSRMGLSSGGEIDTVHIFLPLNAYVVVFRFAEVAQRVLAQIPHIIYAKELTVEPFFATLQATSINEITTQEPLIFNDLDGNIIRFVRKSEEYRNDLECKIETINGTVVWPCESYSDGNDESETHLKVICTIDPSKLPVKSLKVSLKNWQQICSRNIQLFFEQFETTRKILVAAQVWSTLTQYIDTTDASNWRYRVALRNSQFFSVRIVGRKEFTKDLYAIIALKADELEKDFVASHKTHGVQKVIQLNSNEMFLLRNSIALDEIGKRVSTVVIKPLGTDGLELSELEEMISLFIDNHEIISEFIEVGSGRLAYLLTYKANELEAIEDEYRQKGVEITVIEGMKNGFSIKGEKQYCREVGWRLHLMVDIIIERSHGLKWDGFHECLKGNKGPTVQSKISTIGFENKCVLKILPNKRDRLMNASASLIDTKFVTTIGSLNKSLYLVAGDITDLDVDIAVVPSHSNLELSGGVGRVVGAKGGFEIQKECCDIVKAKNGRVSSGDVFVTTSGNLSVKGLLHAVTPYNDDFEQDAEGILASLVDQCISKASALGWKSIVFPLVGSGHFNFACDAVAEILLTNIITFLKEENNTVLERVYICDLDEAKLKNPNLDSGEIPTNRQCGKSIKCDVTMEPLAELQADVFVNAATQDINLRVGALGRAILDVAGDEVLDDIKHAYPVGVRYGEVAISNTGRMKDRVKEFFHGQIPNWSPNHGFAEIVLSNFVTECLQEASRRSHRSVAFPALGCGKRGYPPDVVVTTMLRAITEFSRKAPRTTVDLVFNEFVSENKCIETRSFVREYFDRCRSFKDLFLQRESPQIQEHAVTDIGKRRRTVIVGIDRKDGCIAVTGLDSDVAQTKLEIERYLANNSKDHWNMNVSESPKLVELQKDDSEYKMVQSLCDQMLHSGTYVKIERVQNPLLYIQFEERKREMTPKKSCRSRTSSLWYGGKSAEDASYISNHGFGRLCGTSSSYGTGVHFTKHARTAYDDFCSQDLTGVKVLMLVDVLVSDRSSIDLDVVQITESNQAYPKFIVWFKQQF</sequence>
<dbReference type="Gene3D" id="3.30.70.330">
    <property type="match status" value="1"/>
</dbReference>
<keyword evidence="8" id="KW-1185">Reference proteome</keyword>
<feature type="domain" description="Macro" evidence="6">
    <location>
        <begin position="839"/>
        <end position="1024"/>
    </location>
</feature>
<keyword evidence="3" id="KW-0808">Transferase</keyword>
<dbReference type="PANTHER" id="PTHR14453">
    <property type="entry name" value="PARP/ZINC FINGER CCCH TYPE DOMAIN CONTAINING PROTEIN"/>
    <property type="match status" value="1"/>
</dbReference>
<dbReference type="Gene3D" id="3.90.228.10">
    <property type="match status" value="1"/>
</dbReference>
<comment type="subcellular location">
    <subcellularLocation>
        <location evidence="1">Nucleus</location>
    </subcellularLocation>
</comment>
<dbReference type="PANTHER" id="PTHR14453:SF102">
    <property type="entry name" value="PROTEIN MONO-ADP-RIBOSYLTRANSFERASE PARP14-LIKE"/>
    <property type="match status" value="1"/>
</dbReference>
<evidence type="ECO:0000313" key="8">
    <source>
        <dbReference type="Proteomes" id="UP001164746"/>
    </source>
</evidence>
<dbReference type="Pfam" id="PF23085">
    <property type="entry name" value="RRM_PARP14_3"/>
    <property type="match status" value="1"/>
</dbReference>
<dbReference type="InterPro" id="IPR012677">
    <property type="entry name" value="Nucleotide-bd_a/b_plait_sf"/>
</dbReference>
<keyword evidence="5" id="KW-0539">Nucleus</keyword>
<dbReference type="Pfam" id="PF01661">
    <property type="entry name" value="Macro"/>
    <property type="match status" value="2"/>
</dbReference>
<protein>
    <submittedName>
        <fullName evidence="7">PAR15-like protein</fullName>
    </submittedName>
</protein>
<evidence type="ECO:0000256" key="4">
    <source>
        <dbReference type="ARBA" id="ARBA00023027"/>
    </source>
</evidence>
<dbReference type="InterPro" id="IPR043472">
    <property type="entry name" value="Macro_dom-like"/>
</dbReference>
<reference evidence="7" key="1">
    <citation type="submission" date="2022-11" db="EMBL/GenBank/DDBJ databases">
        <title>Centuries of genome instability and evolution in soft-shell clam transmissible cancer (bioRxiv).</title>
        <authorList>
            <person name="Hart S.F.M."/>
            <person name="Yonemitsu M.A."/>
            <person name="Giersch R.M."/>
            <person name="Beal B.F."/>
            <person name="Arriagada G."/>
            <person name="Davis B.W."/>
            <person name="Ostrander E.A."/>
            <person name="Goff S.P."/>
            <person name="Metzger M.J."/>
        </authorList>
    </citation>
    <scope>NUCLEOTIDE SEQUENCE</scope>
    <source>
        <strain evidence="7">MELC-2E11</strain>
        <tissue evidence="7">Siphon/mantle</tissue>
    </source>
</reference>
<evidence type="ECO:0000256" key="5">
    <source>
        <dbReference type="ARBA" id="ARBA00023242"/>
    </source>
</evidence>
<keyword evidence="4" id="KW-0520">NAD</keyword>
<dbReference type="Gene3D" id="3.40.220.10">
    <property type="entry name" value="Leucine Aminopeptidase, subunit E, domain 1"/>
    <property type="match status" value="2"/>
</dbReference>
<dbReference type="SUPFAM" id="SSF56399">
    <property type="entry name" value="ADP-ribosylation"/>
    <property type="match status" value="1"/>
</dbReference>
<name>A0ABY7DUX2_MYAAR</name>
<evidence type="ECO:0000256" key="1">
    <source>
        <dbReference type="ARBA" id="ARBA00004123"/>
    </source>
</evidence>
<dbReference type="InterPro" id="IPR052056">
    <property type="entry name" value="Mono-ARTD/PARP"/>
</dbReference>
<dbReference type="SUPFAM" id="SSF52949">
    <property type="entry name" value="Macro domain-like"/>
    <property type="match status" value="2"/>
</dbReference>
<gene>
    <name evidence="7" type="ORF">MAR_007803</name>
</gene>
<keyword evidence="2" id="KW-0328">Glycosyltransferase</keyword>
<dbReference type="SMART" id="SM00506">
    <property type="entry name" value="A1pp"/>
    <property type="match status" value="2"/>
</dbReference>
<organism evidence="7 8">
    <name type="scientific">Mya arenaria</name>
    <name type="common">Soft-shell clam</name>
    <dbReference type="NCBI Taxonomy" id="6604"/>
    <lineage>
        <taxon>Eukaryota</taxon>
        <taxon>Metazoa</taxon>
        <taxon>Spiralia</taxon>
        <taxon>Lophotrochozoa</taxon>
        <taxon>Mollusca</taxon>
        <taxon>Bivalvia</taxon>
        <taxon>Autobranchia</taxon>
        <taxon>Heteroconchia</taxon>
        <taxon>Euheterodonta</taxon>
        <taxon>Imparidentia</taxon>
        <taxon>Neoheterodontei</taxon>
        <taxon>Myida</taxon>
        <taxon>Myoidea</taxon>
        <taxon>Myidae</taxon>
        <taxon>Mya</taxon>
    </lineage>
</organism>
<proteinExistence type="predicted"/>
<dbReference type="InterPro" id="IPR002589">
    <property type="entry name" value="Macro_dom"/>
</dbReference>
<dbReference type="PROSITE" id="PS51154">
    <property type="entry name" value="MACRO"/>
    <property type="match status" value="2"/>
</dbReference>
<dbReference type="EMBL" id="CP111015">
    <property type="protein sequence ID" value="WAR01245.1"/>
    <property type="molecule type" value="Genomic_DNA"/>
</dbReference>
<evidence type="ECO:0000256" key="3">
    <source>
        <dbReference type="ARBA" id="ARBA00022679"/>
    </source>
</evidence>
<accession>A0ABY7DUX2</accession>
<feature type="domain" description="Macro" evidence="6">
    <location>
        <begin position="655"/>
        <end position="825"/>
    </location>
</feature>
<evidence type="ECO:0000313" key="7">
    <source>
        <dbReference type="EMBL" id="WAR01245.1"/>
    </source>
</evidence>
<evidence type="ECO:0000256" key="2">
    <source>
        <dbReference type="ARBA" id="ARBA00022676"/>
    </source>
</evidence>